<reference evidence="2" key="1">
    <citation type="journal article" date="2023" name="Mol. Biol. Evol.">
        <title>Third-Generation Sequencing Reveals the Adaptive Role of the Epigenome in Three Deep-Sea Polychaetes.</title>
        <authorList>
            <person name="Perez M."/>
            <person name="Aroh O."/>
            <person name="Sun Y."/>
            <person name="Lan Y."/>
            <person name="Juniper S.K."/>
            <person name="Young C.R."/>
            <person name="Angers B."/>
            <person name="Qian P.Y."/>
        </authorList>
    </citation>
    <scope>NUCLEOTIDE SEQUENCE</scope>
    <source>
        <strain evidence="2">R07B-5</strain>
    </source>
</reference>
<feature type="compositionally biased region" description="Acidic residues" evidence="1">
    <location>
        <begin position="63"/>
        <end position="75"/>
    </location>
</feature>
<evidence type="ECO:0000313" key="3">
    <source>
        <dbReference type="Proteomes" id="UP001209878"/>
    </source>
</evidence>
<accession>A0AAD9KZA2</accession>
<evidence type="ECO:0000313" key="2">
    <source>
        <dbReference type="EMBL" id="KAK2180141.1"/>
    </source>
</evidence>
<keyword evidence="3" id="KW-1185">Reference proteome</keyword>
<proteinExistence type="predicted"/>
<protein>
    <submittedName>
        <fullName evidence="2">Uncharacterized protein</fullName>
    </submittedName>
</protein>
<feature type="compositionally biased region" description="Polar residues" evidence="1">
    <location>
        <begin position="1"/>
        <end position="10"/>
    </location>
</feature>
<dbReference type="AlphaFoldDB" id="A0AAD9KZA2"/>
<dbReference type="EMBL" id="JAODUO010000456">
    <property type="protein sequence ID" value="KAK2180141.1"/>
    <property type="molecule type" value="Genomic_DNA"/>
</dbReference>
<gene>
    <name evidence="2" type="ORF">NP493_456g00007</name>
</gene>
<evidence type="ECO:0000256" key="1">
    <source>
        <dbReference type="SAM" id="MobiDB-lite"/>
    </source>
</evidence>
<name>A0AAD9KZA2_RIDPI</name>
<comment type="caution">
    <text evidence="2">The sequence shown here is derived from an EMBL/GenBank/DDBJ whole genome shotgun (WGS) entry which is preliminary data.</text>
</comment>
<feature type="region of interest" description="Disordered" evidence="1">
    <location>
        <begin position="1"/>
        <end position="37"/>
    </location>
</feature>
<organism evidence="2 3">
    <name type="scientific">Ridgeia piscesae</name>
    <name type="common">Tubeworm</name>
    <dbReference type="NCBI Taxonomy" id="27915"/>
    <lineage>
        <taxon>Eukaryota</taxon>
        <taxon>Metazoa</taxon>
        <taxon>Spiralia</taxon>
        <taxon>Lophotrochozoa</taxon>
        <taxon>Annelida</taxon>
        <taxon>Polychaeta</taxon>
        <taxon>Sedentaria</taxon>
        <taxon>Canalipalpata</taxon>
        <taxon>Sabellida</taxon>
        <taxon>Siboglinidae</taxon>
        <taxon>Ridgeia</taxon>
    </lineage>
</organism>
<sequence length="109" mass="12473">MAEGRTSVQPDQVDGEQGPSNYDSVDREEDGRGFCRRSGNRKRLNILTTVADEQKREQTSIELDADVVRDEEDYEPTAAAENENEYERTTPVPVRDDYVNVNVYDMIKN</sequence>
<dbReference type="Proteomes" id="UP001209878">
    <property type="component" value="Unassembled WGS sequence"/>
</dbReference>
<feature type="region of interest" description="Disordered" evidence="1">
    <location>
        <begin position="55"/>
        <end position="93"/>
    </location>
</feature>